<dbReference type="Proteomes" id="UP000324376">
    <property type="component" value="Unassembled WGS sequence"/>
</dbReference>
<keyword evidence="1" id="KW-1133">Transmembrane helix</keyword>
<feature type="domain" description="2TM" evidence="2">
    <location>
        <begin position="12"/>
        <end position="104"/>
    </location>
</feature>
<gene>
    <name evidence="3" type="ORF">BD809_10625</name>
</gene>
<evidence type="ECO:0000313" key="3">
    <source>
        <dbReference type="EMBL" id="TYP72777.1"/>
    </source>
</evidence>
<sequence length="108" mass="12941">MNSREQHSAYTKAKARVQREKGFYSHLIVYIIVNVILLFLRNDVIDYFTMDNKSLDFKNWFDWNILITPILWGIGLLFHGLSVFGKGTVFNKAWEERKIKEYMDRDDF</sequence>
<evidence type="ECO:0000259" key="2">
    <source>
        <dbReference type="Pfam" id="PF13239"/>
    </source>
</evidence>
<comment type="caution">
    <text evidence="3">The sequence shown here is derived from an EMBL/GenBank/DDBJ whole genome shotgun (WGS) entry which is preliminary data.</text>
</comment>
<protein>
    <submittedName>
        <fullName evidence="3">2TM domain-containing protein</fullName>
    </submittedName>
</protein>
<feature type="transmembrane region" description="Helical" evidence="1">
    <location>
        <begin position="21"/>
        <end position="40"/>
    </location>
</feature>
<dbReference type="AlphaFoldDB" id="A0A5S5C0G8"/>
<evidence type="ECO:0000313" key="4">
    <source>
        <dbReference type="Proteomes" id="UP000324376"/>
    </source>
</evidence>
<dbReference type="Pfam" id="PF13239">
    <property type="entry name" value="2TM"/>
    <property type="match status" value="1"/>
</dbReference>
<dbReference type="InterPro" id="IPR025698">
    <property type="entry name" value="2TM_dom"/>
</dbReference>
<feature type="transmembrane region" description="Helical" evidence="1">
    <location>
        <begin position="60"/>
        <end position="84"/>
    </location>
</feature>
<accession>A0A5S5C0G8</accession>
<dbReference type="RefSeq" id="WP_148782814.1">
    <property type="nucleotide sequence ID" value="NZ_VNHU01000006.1"/>
</dbReference>
<reference evidence="3 4" key="1">
    <citation type="submission" date="2019-07" db="EMBL/GenBank/DDBJ databases">
        <title>Genomic Encyclopedia of Archaeal and Bacterial Type Strains, Phase II (KMG-II): from individual species to whole genera.</title>
        <authorList>
            <person name="Goeker M."/>
        </authorList>
    </citation>
    <scope>NUCLEOTIDE SEQUENCE [LARGE SCALE GENOMIC DNA]</scope>
    <source>
        <strain evidence="3 4">DSM 17527</strain>
    </source>
</reference>
<dbReference type="EMBL" id="VNHU01000006">
    <property type="protein sequence ID" value="TYP72777.1"/>
    <property type="molecule type" value="Genomic_DNA"/>
</dbReference>
<keyword evidence="1" id="KW-0812">Transmembrane</keyword>
<evidence type="ECO:0000256" key="1">
    <source>
        <dbReference type="SAM" id="Phobius"/>
    </source>
</evidence>
<dbReference type="OrthoDB" id="8965954at2"/>
<name>A0A5S5C0G8_9FLAO</name>
<proteinExistence type="predicted"/>
<keyword evidence="1" id="KW-0472">Membrane</keyword>
<keyword evidence="4" id="KW-1185">Reference proteome</keyword>
<organism evidence="3 4">
    <name type="scientific">Aquimarina intermedia</name>
    <dbReference type="NCBI Taxonomy" id="350814"/>
    <lineage>
        <taxon>Bacteria</taxon>
        <taxon>Pseudomonadati</taxon>
        <taxon>Bacteroidota</taxon>
        <taxon>Flavobacteriia</taxon>
        <taxon>Flavobacteriales</taxon>
        <taxon>Flavobacteriaceae</taxon>
        <taxon>Aquimarina</taxon>
    </lineage>
</organism>